<gene>
    <name evidence="2" type="ORF">K4G66_17575</name>
</gene>
<feature type="chain" id="PRO_5041211938" evidence="1">
    <location>
        <begin position="21"/>
        <end position="293"/>
    </location>
</feature>
<dbReference type="InterPro" id="IPR002816">
    <property type="entry name" value="TraB/PrgY/GumN_fam"/>
</dbReference>
<organism evidence="2">
    <name type="scientific">Roseihalotalea indica</name>
    <dbReference type="NCBI Taxonomy" id="2867963"/>
    <lineage>
        <taxon>Bacteria</taxon>
        <taxon>Pseudomonadati</taxon>
        <taxon>Bacteroidota</taxon>
        <taxon>Cytophagia</taxon>
        <taxon>Cytophagales</taxon>
        <taxon>Catalimonadaceae</taxon>
        <taxon>Roseihalotalea</taxon>
    </lineage>
</organism>
<feature type="signal peptide" evidence="1">
    <location>
        <begin position="1"/>
        <end position="20"/>
    </location>
</feature>
<evidence type="ECO:0000313" key="2">
    <source>
        <dbReference type="EMBL" id="WKN34191.1"/>
    </source>
</evidence>
<dbReference type="EMBL" id="CP120682">
    <property type="protein sequence ID" value="WKN34191.1"/>
    <property type="molecule type" value="Genomic_DNA"/>
</dbReference>
<dbReference type="Pfam" id="PF01963">
    <property type="entry name" value="TraB_PrgY_gumN"/>
    <property type="match status" value="1"/>
</dbReference>
<sequence length="293" mass="33597">MMQKILLVLVGLCLSLPTLAQNNPHTLLWEVSRPGINDTSYLFGTFHEIAPDFFLSLTNAVQKLKQADLLFVERATADAQASSEEGVSIDYWTVEQWDNLLSKKQKQVFEAFVEKSETPGYYELPPYVLNLNLARLYIQFFCDTLERESYEIMDQFIERYALEENKKVHSLDKSHAEILLESSLEKTFSEDSVHAAASISLMSHMLNNDASDCEVVEDYKSLNINYQLETERQNQDKPFELVGRNSNWMVTLDQAFTEHSCFIAVGFGHLLYKQGLIQQLRDIGYSVNPVSVR</sequence>
<reference evidence="2" key="2">
    <citation type="journal article" date="2024" name="Antonie Van Leeuwenhoek">
        <title>Roseihalotalea indica gen. nov., sp. nov., a halophilic Bacteroidetes from mesopelagic Southwest Indian Ocean with higher carbohydrate metabolic potential.</title>
        <authorList>
            <person name="Chen B."/>
            <person name="Zhang M."/>
            <person name="Lin D."/>
            <person name="Ye J."/>
            <person name="Tang K."/>
        </authorList>
    </citation>
    <scope>NUCLEOTIDE SEQUENCE</scope>
    <source>
        <strain evidence="2">TK19036</strain>
    </source>
</reference>
<name>A0AA49GIB1_9BACT</name>
<reference evidence="2" key="1">
    <citation type="journal article" date="2023" name="Comput. Struct. Biotechnol. J.">
        <title>Discovery of a novel marine Bacteroidetes with a rich repertoire of carbohydrate-active enzymes.</title>
        <authorList>
            <person name="Chen B."/>
            <person name="Liu G."/>
            <person name="Chen Q."/>
            <person name="Wang H."/>
            <person name="Liu L."/>
            <person name="Tang K."/>
        </authorList>
    </citation>
    <scope>NUCLEOTIDE SEQUENCE</scope>
    <source>
        <strain evidence="2">TK19036</strain>
    </source>
</reference>
<accession>A0AA49GIB1</accession>
<keyword evidence="1" id="KW-0732">Signal</keyword>
<proteinExistence type="predicted"/>
<evidence type="ECO:0000256" key="1">
    <source>
        <dbReference type="SAM" id="SignalP"/>
    </source>
</evidence>
<dbReference type="AlphaFoldDB" id="A0AA49GIB1"/>
<dbReference type="CDD" id="cd14789">
    <property type="entry name" value="Tiki"/>
    <property type="match status" value="1"/>
</dbReference>
<protein>
    <submittedName>
        <fullName evidence="2">TraB/GumN family protein</fullName>
    </submittedName>
</protein>